<keyword evidence="3" id="KW-1185">Reference proteome</keyword>
<dbReference type="EMBL" id="CM001403">
    <property type="protein sequence ID" value="EHQ30069.1"/>
    <property type="molecule type" value="Genomic_DNA"/>
</dbReference>
<dbReference type="Proteomes" id="UP000002774">
    <property type="component" value="Chromosome"/>
</dbReference>
<keyword evidence="1" id="KW-0812">Transmembrane</keyword>
<proteinExistence type="predicted"/>
<dbReference type="HOGENOM" id="CLU_3170395_0_0_10"/>
<evidence type="ECO:0000256" key="1">
    <source>
        <dbReference type="SAM" id="Phobius"/>
    </source>
</evidence>
<keyword evidence="1" id="KW-1133">Transmembrane helix</keyword>
<evidence type="ECO:0000313" key="3">
    <source>
        <dbReference type="Proteomes" id="UP000002774"/>
    </source>
</evidence>
<keyword evidence="1" id="KW-0472">Membrane</keyword>
<feature type="transmembrane region" description="Helical" evidence="1">
    <location>
        <begin position="15"/>
        <end position="38"/>
    </location>
</feature>
<dbReference type="STRING" id="714943.Mucpa_6010"/>
<reference evidence="2" key="1">
    <citation type="submission" date="2011-09" db="EMBL/GenBank/DDBJ databases">
        <title>The permanent draft genome of Mucilaginibacter paludis DSM 18603.</title>
        <authorList>
            <consortium name="US DOE Joint Genome Institute (JGI-PGF)"/>
            <person name="Lucas S."/>
            <person name="Han J."/>
            <person name="Lapidus A."/>
            <person name="Bruce D."/>
            <person name="Goodwin L."/>
            <person name="Pitluck S."/>
            <person name="Peters L."/>
            <person name="Kyrpides N."/>
            <person name="Mavromatis K."/>
            <person name="Ivanova N."/>
            <person name="Mikhailova N."/>
            <person name="Held B."/>
            <person name="Detter J.C."/>
            <person name="Tapia R."/>
            <person name="Han C."/>
            <person name="Land M."/>
            <person name="Hauser L."/>
            <person name="Markowitz V."/>
            <person name="Cheng J.-F."/>
            <person name="Hugenholtz P."/>
            <person name="Woyke T."/>
            <person name="Wu D."/>
            <person name="Tindall B."/>
            <person name="Brambilla E."/>
            <person name="Klenk H.-P."/>
            <person name="Eisen J.A."/>
        </authorList>
    </citation>
    <scope>NUCLEOTIDE SEQUENCE [LARGE SCALE GENOMIC DNA]</scope>
    <source>
        <strain evidence="2">DSM 18603</strain>
    </source>
</reference>
<accession>H1YB36</accession>
<dbReference type="AlphaFoldDB" id="H1YB36"/>
<protein>
    <submittedName>
        <fullName evidence="2">Uncharacterized protein</fullName>
    </submittedName>
</protein>
<name>H1YB36_9SPHI</name>
<organism evidence="2 3">
    <name type="scientific">Mucilaginibacter paludis DSM 18603</name>
    <dbReference type="NCBI Taxonomy" id="714943"/>
    <lineage>
        <taxon>Bacteria</taxon>
        <taxon>Pseudomonadati</taxon>
        <taxon>Bacteroidota</taxon>
        <taxon>Sphingobacteriia</taxon>
        <taxon>Sphingobacteriales</taxon>
        <taxon>Sphingobacteriaceae</taxon>
        <taxon>Mucilaginibacter</taxon>
    </lineage>
</organism>
<evidence type="ECO:0000313" key="2">
    <source>
        <dbReference type="EMBL" id="EHQ30069.1"/>
    </source>
</evidence>
<gene>
    <name evidence="2" type="ORF">Mucpa_6010</name>
</gene>
<sequence length="47" mass="5677">MELLRGRLYNWEKNIFMLNLSAILVRFVPTECFSYFYIGHKIASYEV</sequence>